<feature type="region of interest" description="Disordered" evidence="16">
    <location>
        <begin position="1982"/>
        <end position="2001"/>
    </location>
</feature>
<feature type="region of interest" description="Disordered" evidence="16">
    <location>
        <begin position="1271"/>
        <end position="1306"/>
    </location>
</feature>
<dbReference type="Gene3D" id="3.30.60.20">
    <property type="match status" value="2"/>
</dbReference>
<dbReference type="InterPro" id="IPR036023">
    <property type="entry name" value="MYSc_Myo9"/>
</dbReference>
<dbReference type="SMART" id="SM00324">
    <property type="entry name" value="RhoGAP"/>
    <property type="match status" value="1"/>
</dbReference>
<dbReference type="GO" id="GO:0005737">
    <property type="term" value="C:cytoplasm"/>
    <property type="evidence" value="ECO:0007669"/>
    <property type="project" value="UniProtKB-SubCell"/>
</dbReference>
<evidence type="ECO:0000256" key="1">
    <source>
        <dbReference type="ARBA" id="ARBA00004496"/>
    </source>
</evidence>
<dbReference type="SMART" id="SM00015">
    <property type="entry name" value="IQ"/>
    <property type="match status" value="3"/>
</dbReference>
<organism evidence="21 22">
    <name type="scientific">Parthenolecanium corni</name>
    <dbReference type="NCBI Taxonomy" id="536013"/>
    <lineage>
        <taxon>Eukaryota</taxon>
        <taxon>Metazoa</taxon>
        <taxon>Ecdysozoa</taxon>
        <taxon>Arthropoda</taxon>
        <taxon>Hexapoda</taxon>
        <taxon>Insecta</taxon>
        <taxon>Pterygota</taxon>
        <taxon>Neoptera</taxon>
        <taxon>Paraneoptera</taxon>
        <taxon>Hemiptera</taxon>
        <taxon>Sternorrhyncha</taxon>
        <taxon>Coccoidea</taxon>
        <taxon>Coccidae</taxon>
        <taxon>Parthenolecanium</taxon>
    </lineage>
</organism>
<dbReference type="PRINTS" id="PR00193">
    <property type="entry name" value="MYOSINHEAVY"/>
</dbReference>
<evidence type="ECO:0000256" key="8">
    <source>
        <dbReference type="ARBA" id="ARBA00022771"/>
    </source>
</evidence>
<dbReference type="SMART" id="SM00314">
    <property type="entry name" value="RA"/>
    <property type="match status" value="1"/>
</dbReference>
<evidence type="ECO:0000256" key="14">
    <source>
        <dbReference type="ARBA" id="ARBA00023203"/>
    </source>
</evidence>
<dbReference type="Pfam" id="PF00612">
    <property type="entry name" value="IQ"/>
    <property type="match status" value="2"/>
</dbReference>
<keyword evidence="6" id="KW-0677">Repeat</keyword>
<reference evidence="21 22" key="1">
    <citation type="submission" date="2024-03" db="EMBL/GenBank/DDBJ databases">
        <title>Adaptation during the transition from Ophiocordyceps entomopathogen to insect associate is accompanied by gene loss and intensified selection.</title>
        <authorList>
            <person name="Ward C.M."/>
            <person name="Onetto C.A."/>
            <person name="Borneman A.R."/>
        </authorList>
    </citation>
    <scope>NUCLEOTIDE SEQUENCE [LARGE SCALE GENOMIC DNA]</scope>
    <source>
        <strain evidence="21">AWRI1</strain>
        <tissue evidence="21">Single Adult Female</tissue>
    </source>
</reference>
<feature type="compositionally biased region" description="Basic and acidic residues" evidence="16">
    <location>
        <begin position="1294"/>
        <end position="1306"/>
    </location>
</feature>
<dbReference type="InterPro" id="IPR008936">
    <property type="entry name" value="Rho_GTPase_activation_prot"/>
</dbReference>
<evidence type="ECO:0000256" key="3">
    <source>
        <dbReference type="ARBA" id="ARBA00022468"/>
    </source>
</evidence>
<dbReference type="Gene3D" id="1.20.5.190">
    <property type="match status" value="2"/>
</dbReference>
<dbReference type="Gene3D" id="1.10.10.820">
    <property type="match status" value="1"/>
</dbReference>
<dbReference type="SUPFAM" id="SSF54236">
    <property type="entry name" value="Ubiquitin-like"/>
    <property type="match status" value="1"/>
</dbReference>
<dbReference type="GO" id="GO:0005884">
    <property type="term" value="C:actin filament"/>
    <property type="evidence" value="ECO:0007669"/>
    <property type="project" value="TreeGrafter"/>
</dbReference>
<evidence type="ECO:0000256" key="13">
    <source>
        <dbReference type="ARBA" id="ARBA00023175"/>
    </source>
</evidence>
<dbReference type="SUPFAM" id="SSF57889">
    <property type="entry name" value="Cysteine-rich domain"/>
    <property type="match status" value="2"/>
</dbReference>
<dbReference type="PROSITE" id="PS50238">
    <property type="entry name" value="RHOGAP"/>
    <property type="match status" value="1"/>
</dbReference>
<keyword evidence="12 15" id="KW-0518">Myosin</keyword>
<dbReference type="Pfam" id="PF00788">
    <property type="entry name" value="RA"/>
    <property type="match status" value="1"/>
</dbReference>
<keyword evidence="11" id="KW-0175">Coiled coil</keyword>
<proteinExistence type="inferred from homology"/>
<dbReference type="CDD" id="cd00029">
    <property type="entry name" value="C1"/>
    <property type="match status" value="1"/>
</dbReference>
<comment type="similarity">
    <text evidence="2 15">Belongs to the TRAFAC class myosin-kinesin ATPase superfamily. Myosin family.</text>
</comment>
<name>A0AAN9XYR9_9HEMI</name>
<evidence type="ECO:0000313" key="22">
    <source>
        <dbReference type="Proteomes" id="UP001367676"/>
    </source>
</evidence>
<evidence type="ECO:0000259" key="19">
    <source>
        <dbReference type="PROSITE" id="PS50238"/>
    </source>
</evidence>
<keyword evidence="10 15" id="KW-0067">ATP-binding</keyword>
<dbReference type="PANTHER" id="PTHR46184:SF5">
    <property type="entry name" value="UNCONVENTIONAL MYOSIN-IXA-LIKE"/>
    <property type="match status" value="1"/>
</dbReference>
<dbReference type="FunFam" id="1.10.10.820:FF:000001">
    <property type="entry name" value="Myosin heavy chain"/>
    <property type="match status" value="1"/>
</dbReference>
<dbReference type="PROSITE" id="PS50200">
    <property type="entry name" value="RA"/>
    <property type="match status" value="1"/>
</dbReference>
<dbReference type="SMART" id="SM00242">
    <property type="entry name" value="MYSc"/>
    <property type="match status" value="1"/>
</dbReference>
<evidence type="ECO:0000256" key="7">
    <source>
        <dbReference type="ARBA" id="ARBA00022741"/>
    </source>
</evidence>
<dbReference type="PROSITE" id="PS00479">
    <property type="entry name" value="ZF_DAG_PE_1"/>
    <property type="match status" value="1"/>
</dbReference>
<evidence type="ECO:0000256" key="15">
    <source>
        <dbReference type="PROSITE-ProRule" id="PRU00782"/>
    </source>
</evidence>
<feature type="domain" description="Ras-associating" evidence="18">
    <location>
        <begin position="9"/>
        <end position="108"/>
    </location>
</feature>
<feature type="compositionally biased region" description="Acidic residues" evidence="16">
    <location>
        <begin position="1985"/>
        <end position="2000"/>
    </location>
</feature>
<dbReference type="Pfam" id="PF00620">
    <property type="entry name" value="RhoGAP"/>
    <property type="match status" value="1"/>
</dbReference>
<dbReference type="Pfam" id="PF00130">
    <property type="entry name" value="C1_1"/>
    <property type="match status" value="2"/>
</dbReference>
<dbReference type="GO" id="GO:0005524">
    <property type="term" value="F:ATP binding"/>
    <property type="evidence" value="ECO:0007669"/>
    <property type="project" value="UniProtKB-UniRule"/>
</dbReference>
<feature type="region of interest" description="Disordered" evidence="16">
    <location>
        <begin position="2021"/>
        <end position="2042"/>
    </location>
</feature>
<dbReference type="Proteomes" id="UP001367676">
    <property type="component" value="Unassembled WGS sequence"/>
</dbReference>
<feature type="domain" description="Myosin motor" evidence="20">
    <location>
        <begin position="137"/>
        <end position="1028"/>
    </location>
</feature>
<dbReference type="Gene3D" id="6.20.240.20">
    <property type="match status" value="1"/>
</dbReference>
<dbReference type="GO" id="GO:0048731">
    <property type="term" value="P:system development"/>
    <property type="evidence" value="ECO:0007669"/>
    <property type="project" value="UniProtKB-ARBA"/>
</dbReference>
<keyword evidence="8" id="KW-0863">Zinc-finger</keyword>
<dbReference type="InterPro" id="IPR046349">
    <property type="entry name" value="C1-like_sf"/>
</dbReference>
<dbReference type="PROSITE" id="PS51456">
    <property type="entry name" value="MYOSIN_MOTOR"/>
    <property type="match status" value="1"/>
</dbReference>
<feature type="region of interest" description="Actin-binding" evidence="15">
    <location>
        <begin position="909"/>
        <end position="931"/>
    </location>
</feature>
<dbReference type="CDD" id="cd01779">
    <property type="entry name" value="RA_Myosin-IX"/>
    <property type="match status" value="1"/>
</dbReference>
<dbReference type="InterPro" id="IPR000159">
    <property type="entry name" value="RA_dom"/>
</dbReference>
<feature type="region of interest" description="Disordered" evidence="16">
    <location>
        <begin position="1344"/>
        <end position="1371"/>
    </location>
</feature>
<evidence type="ECO:0000256" key="4">
    <source>
        <dbReference type="ARBA" id="ARBA00022490"/>
    </source>
</evidence>
<dbReference type="InterPro" id="IPR000198">
    <property type="entry name" value="RhoGAP_dom"/>
</dbReference>
<evidence type="ECO:0000259" key="17">
    <source>
        <dbReference type="PROSITE" id="PS50081"/>
    </source>
</evidence>
<comment type="caution">
    <text evidence="21">The sequence shown here is derived from an EMBL/GenBank/DDBJ whole genome shotgun (WGS) entry which is preliminary data.</text>
</comment>
<dbReference type="InterPro" id="IPR000048">
    <property type="entry name" value="IQ_motif_EF-hand-BS"/>
</dbReference>
<dbReference type="PROSITE" id="PS50096">
    <property type="entry name" value="IQ"/>
    <property type="match status" value="1"/>
</dbReference>
<evidence type="ECO:0000256" key="5">
    <source>
        <dbReference type="ARBA" id="ARBA00022723"/>
    </source>
</evidence>
<keyword evidence="13 15" id="KW-0505">Motor protein</keyword>
<dbReference type="Gene3D" id="1.20.120.720">
    <property type="entry name" value="Myosin VI head, motor domain, U50 subdomain"/>
    <property type="match status" value="1"/>
</dbReference>
<keyword evidence="3" id="KW-0343">GTPase activation</keyword>
<dbReference type="Gene3D" id="1.10.555.10">
    <property type="entry name" value="Rho GTPase activation protein"/>
    <property type="match status" value="1"/>
</dbReference>
<keyword evidence="9" id="KW-0862">Zinc</keyword>
<evidence type="ECO:0000313" key="21">
    <source>
        <dbReference type="EMBL" id="KAK7573445.1"/>
    </source>
</evidence>
<dbReference type="Gene3D" id="3.10.20.90">
    <property type="entry name" value="Phosphatidylinositol 3-kinase Catalytic Subunit, Chain A, domain 1"/>
    <property type="match status" value="1"/>
</dbReference>
<gene>
    <name evidence="21" type="ORF">V9T40_010636</name>
</gene>
<dbReference type="Gene3D" id="1.20.58.530">
    <property type="match status" value="1"/>
</dbReference>
<dbReference type="PROSITE" id="PS50081">
    <property type="entry name" value="ZF_DAG_PE_2"/>
    <property type="match status" value="2"/>
</dbReference>
<dbReference type="InterPro" id="IPR001609">
    <property type="entry name" value="Myosin_head_motor_dom-like"/>
</dbReference>
<evidence type="ECO:0000256" key="9">
    <source>
        <dbReference type="ARBA" id="ARBA00022833"/>
    </source>
</evidence>
<dbReference type="GO" id="GO:0000146">
    <property type="term" value="F:microfilament motor activity"/>
    <property type="evidence" value="ECO:0007669"/>
    <property type="project" value="InterPro"/>
</dbReference>
<dbReference type="SUPFAM" id="SSF52540">
    <property type="entry name" value="P-loop containing nucleoside triphosphate hydrolases"/>
    <property type="match status" value="2"/>
</dbReference>
<dbReference type="SUPFAM" id="SSF48350">
    <property type="entry name" value="GTPase activation domain, GAP"/>
    <property type="match status" value="1"/>
</dbReference>
<protein>
    <submittedName>
        <fullName evidence="21">Uncharacterized protein</fullName>
    </submittedName>
</protein>
<dbReference type="CDD" id="cd01385">
    <property type="entry name" value="MYSc_Myo9"/>
    <property type="match status" value="1"/>
</dbReference>
<dbReference type="CDD" id="cd20818">
    <property type="entry name" value="C1_Myosin-IX"/>
    <property type="match status" value="1"/>
</dbReference>
<feature type="domain" description="Phorbol-ester/DAG-type" evidence="17">
    <location>
        <begin position="1391"/>
        <end position="1445"/>
    </location>
</feature>
<accession>A0AAN9XYR9</accession>
<dbReference type="InterPro" id="IPR027417">
    <property type="entry name" value="P-loop_NTPase"/>
</dbReference>
<feature type="domain" description="Rho-GAP" evidence="19">
    <location>
        <begin position="1724"/>
        <end position="1911"/>
    </location>
</feature>
<dbReference type="InterPro" id="IPR029071">
    <property type="entry name" value="Ubiquitin-like_domsf"/>
</dbReference>
<keyword evidence="4" id="KW-0963">Cytoplasm</keyword>
<feature type="domain" description="Phorbol-ester/DAG-type" evidence="17">
    <location>
        <begin position="1653"/>
        <end position="1703"/>
    </location>
</feature>
<evidence type="ECO:0000256" key="6">
    <source>
        <dbReference type="ARBA" id="ARBA00022737"/>
    </source>
</evidence>
<evidence type="ECO:0000259" key="20">
    <source>
        <dbReference type="PROSITE" id="PS51456"/>
    </source>
</evidence>
<dbReference type="FunFam" id="3.40.850.10:FF:000008">
    <property type="entry name" value="Putative unconventional myosin-IXa"/>
    <property type="match status" value="1"/>
</dbReference>
<keyword evidence="7 15" id="KW-0547">Nucleotide-binding</keyword>
<dbReference type="Pfam" id="PF00063">
    <property type="entry name" value="Myosin_head"/>
    <property type="match status" value="2"/>
</dbReference>
<dbReference type="EMBL" id="JBBCAQ010000037">
    <property type="protein sequence ID" value="KAK7573445.1"/>
    <property type="molecule type" value="Genomic_DNA"/>
</dbReference>
<dbReference type="GO" id="GO:0005096">
    <property type="term" value="F:GTPase activator activity"/>
    <property type="evidence" value="ECO:0007669"/>
    <property type="project" value="UniProtKB-KW"/>
</dbReference>
<evidence type="ECO:0000259" key="18">
    <source>
        <dbReference type="PROSITE" id="PS50200"/>
    </source>
</evidence>
<keyword evidence="5" id="KW-0479">Metal-binding</keyword>
<keyword evidence="14 15" id="KW-0009">Actin-binding</keyword>
<dbReference type="GO" id="GO:0035556">
    <property type="term" value="P:intracellular signal transduction"/>
    <property type="evidence" value="ECO:0007669"/>
    <property type="project" value="InterPro"/>
</dbReference>
<dbReference type="InterPro" id="IPR002219">
    <property type="entry name" value="PKC_DAG/PE"/>
</dbReference>
<dbReference type="InterPro" id="IPR036961">
    <property type="entry name" value="Kinesin_motor_dom_sf"/>
</dbReference>
<sequence>MVDTIVGHNRFIVQVFVGALSQCYEALSVEASKQTTSEEIICCIIERLGLSGSTGYELAEVVGDGQGRECKERRLGPHESPVAVMLLWPQITESQQEFYRFYLREKLSDNLWSDGFTMDPQLIRDYFYRFLYQPQDREYPDLCQLPDLNEQTLLDNLRARFNAGHIYTYVGSILIAVNPFKFHPIYNPKYVKLYQNRRLGPELPPHIFAIADSAYHCMLKERRNQCIVISGESGSGKTESTNFLLHHLTALSQKGTHGSGVEQTILSAGPVLEAFGNAKTAHNNNSSRFGKFIQVNYKENGMVHGAVVQKYLLEKSRICSQGANERNYHVFYYLLAGTTDAEKKLLHLRNVENYNYLNRTGCSILDNVDEKYEFSRLKQSMEMVGFTAEKQRRLFSVLSAVLLIGNVEFQPRKLAYHHDEAVSVKNPEVVLLISELLRVKQETLMAALTAKRARASGETLVINYKFPEAIAARDAIAKCLYGALFDWIVLQVNHALLSKKDTLKMHQGNSIGVLDIFGFEDFGLSNSFEQFCINFANEHLQYYFNQHVFKYEQEEYRKEGIKWSDIEFLDNTGCLQLIEGKPNGLLCVLDDNCNFPGASSETLLQKFNSVHKDCSFYEAPQKKENAFIVRHYAGKVKYQVSEMREKNLDLMRQDIVSVLKNSSMAFVRELVGADPVAVFRWAILRAFFRAYFAFHEAGIKHRQLRDGSKSGTLQNRYRNPTPNDSLISHLIRVSSLNLTVNWIVCCPRYIGGQELLNNNRVIPRARSEYLNVISVASYDANRVTGQEKGAKQNSRKLNHYNNRHTTLRRISHQNCGDDTLVCDIKNAKCNETVNHRRKLYAEEADVFERATQIVMKNKSFRPRDKGKKGLKNLQSVKTLAGRTQSYTATLCSKARKQPLTVSAQFQLSLHSLMETLNQANPFFIRCIKSNSEKVPNLFDEETVQRQLRYTGMLETVRIRQAGYNVRLSYEEFIHLYRILLPKGLLSSQTDVRDFLLKLNLNRDNYQLGKTKIFMRECEKLKLDYRLHQQIMASIVILQRWFRVILERRRFLRLREAVTILQSWWRMIHAQRLTNRMRNCNAAATCIQSMWKTHKTSTWYRKLRSSVISFQAHARGYLARRRIKEQQVNISVSYNCFESHADSESEFLTLSDVIADAELLRIGDPNTALLNLKGKKYTSSSKNRAEKSCTEELIFEKFDKPNYVDPTLQQNNDGASTTVPLKTLHKAKKQIQAIMNVTKKSDSAMNLHSDSEVDDYSTTPWQDSEFRALRKPLPSRSAHLTSEPTAPARFSRRRNLADDRFPKNDAENKLSSSNLFYSVPENESKEKAMKSKTSYSKPAFDLKRRNSDPAAQVLSSQEEISAPTEVPRKVPVSHSPSYELMWKGTTMFTIAGHRFRKVNRFSKEDRCTYCSKQMDVVVTQGHKCSDCKSLFHTKCIQNGGVLQLPCSQQSYSGASSARRKQRKHVRASSEKSNVISSSVPAVIANTNTNAVRDPPHSKFSLTGTSEFIDSQDKIISDARELQLMQDFINKKIYKMENEVGNTKPSQVDVIFKQALREFKDNLVATYSVNPQQDGDDGRNIKYKDLIANFYNIINSVNKAEGIPGDFPVTLCVNAFRGFMNEFMNITRLEAEKPSKTKRKKKKKHKNEEFISYGGHLFQLNMINIPTACEVCSSFFLWPIERSLVCRNCRFACHRKCYQKVTVECGKEISPGDNASAVISNNVFGVPLDLLATGNNKVPLVVERLITTIEMYGLYTEGIYRKSGLASKVRELKCLIEQSKIDNVRFEDYQVHVLTSVLKTFLREMPEPLLTYECYDDFIRAATLTEDRVSTLFTILKKLPKPNYDLMERLIFHLARVALHEDTNRMNAASLAIIFAPCILKTNKVVPAQNSLNDIEHQTRCIKLIIIDQMDKVRATLADIDTLDTACHTASDRLKVIRKSKVYSPSEGRAGKIYEEEEMLVDQIQEIRKEKEILTSTLPSLRRTNSDDDLLSTDDGSLDDMDTNCQQNSNVEVLISHKRKNHVNKNKKEANLNAADSDEDPIMV</sequence>
<evidence type="ECO:0000256" key="16">
    <source>
        <dbReference type="SAM" id="MobiDB-lite"/>
    </source>
</evidence>
<dbReference type="InterPro" id="IPR046987">
    <property type="entry name" value="Myo9"/>
</dbReference>
<dbReference type="GO" id="GO:0009888">
    <property type="term" value="P:tissue development"/>
    <property type="evidence" value="ECO:0007669"/>
    <property type="project" value="UniProtKB-ARBA"/>
</dbReference>
<dbReference type="GO" id="GO:0048513">
    <property type="term" value="P:animal organ development"/>
    <property type="evidence" value="ECO:0007669"/>
    <property type="project" value="UniProtKB-ARBA"/>
</dbReference>
<dbReference type="PANTHER" id="PTHR46184">
    <property type="entry name" value="UNCONVENTIONAL MYOSIN-IXB-LIKE PROTEIN"/>
    <property type="match status" value="1"/>
</dbReference>
<dbReference type="GO" id="GO:0008270">
    <property type="term" value="F:zinc ion binding"/>
    <property type="evidence" value="ECO:0007669"/>
    <property type="project" value="UniProtKB-KW"/>
</dbReference>
<evidence type="ECO:0000256" key="2">
    <source>
        <dbReference type="ARBA" id="ARBA00008314"/>
    </source>
</evidence>
<dbReference type="GO" id="GO:0016459">
    <property type="term" value="C:myosin complex"/>
    <property type="evidence" value="ECO:0007669"/>
    <property type="project" value="UniProtKB-KW"/>
</dbReference>
<evidence type="ECO:0000256" key="12">
    <source>
        <dbReference type="ARBA" id="ARBA00023123"/>
    </source>
</evidence>
<evidence type="ECO:0000256" key="10">
    <source>
        <dbReference type="ARBA" id="ARBA00022840"/>
    </source>
</evidence>
<dbReference type="Gene3D" id="3.40.850.10">
    <property type="entry name" value="Kinesin motor domain"/>
    <property type="match status" value="2"/>
</dbReference>
<evidence type="ECO:0000256" key="11">
    <source>
        <dbReference type="ARBA" id="ARBA00023054"/>
    </source>
</evidence>
<dbReference type="GO" id="GO:0009653">
    <property type="term" value="P:anatomical structure morphogenesis"/>
    <property type="evidence" value="ECO:0007669"/>
    <property type="project" value="UniProtKB-ARBA"/>
</dbReference>
<feature type="binding site" evidence="15">
    <location>
        <begin position="231"/>
        <end position="238"/>
    </location>
    <ligand>
        <name>ATP</name>
        <dbReference type="ChEBI" id="CHEBI:30616"/>
    </ligand>
</feature>
<comment type="subcellular location">
    <subcellularLocation>
        <location evidence="1">Cytoplasm</location>
    </subcellularLocation>
</comment>
<dbReference type="GO" id="GO:0051015">
    <property type="term" value="F:actin filament binding"/>
    <property type="evidence" value="ECO:0007669"/>
    <property type="project" value="TreeGrafter"/>
</dbReference>
<dbReference type="SMART" id="SM00109">
    <property type="entry name" value="C1"/>
    <property type="match status" value="2"/>
</dbReference>
<keyword evidence="22" id="KW-1185">Reference proteome</keyword>